<evidence type="ECO:0000313" key="3">
    <source>
        <dbReference type="Proteomes" id="UP000019102"/>
    </source>
</evidence>
<dbReference type="Pfam" id="PF13487">
    <property type="entry name" value="HD_5"/>
    <property type="match status" value="1"/>
</dbReference>
<evidence type="ECO:0000313" key="2">
    <source>
        <dbReference type="EMBL" id="GAE92873.1"/>
    </source>
</evidence>
<dbReference type="PANTHER" id="PTHR43155">
    <property type="entry name" value="CYCLIC DI-GMP PHOSPHODIESTERASE PA4108-RELATED"/>
    <property type="match status" value="1"/>
</dbReference>
<keyword evidence="3" id="KW-1185">Reference proteome</keyword>
<sequence>MKLIPTQLIRAGIELAKPIYDAHGRVLVQKNIQLTQVMVNRLKSMRVTYIFIREEDTDDILVTPPIPDDKRIDAIRKIKDAFRTLQFEDLTKNNFLLEQTAHKLNDLVKDIAKDLSKNDDVIHYLSDLLIIDDYVFSHSLNVSLYTLALAQDLHFKPKELEQIGLGAVLHDMGKIFIPDEIINKPAKLSDTEFEIVKTHTDYGFEMLRNVHTIPFTVAHCAYQHHERLDGSGYPRGIKNEDIHPYAKIIGVADVFDAVTSNRVYRDAMLPHEGLEILYAGSGTQFDLHLVEMFKKTIAIYPNGLTVYLSDGKEGVVARQNQHILERPIIRIVKDNGAKVSPYDLDLSKVLDVMVFHTDQLTKTR</sequence>
<dbReference type="RefSeq" id="WP_035722922.1">
    <property type="nucleotide sequence ID" value="NZ_BAVS01000007.1"/>
</dbReference>
<accession>W4VJ78</accession>
<dbReference type="NCBIfam" id="TIGR00277">
    <property type="entry name" value="HDIG"/>
    <property type="match status" value="1"/>
</dbReference>
<dbReference type="Proteomes" id="UP000019102">
    <property type="component" value="Unassembled WGS sequence"/>
</dbReference>
<gene>
    <name evidence="2" type="ORF">JCM21714_1894</name>
</gene>
<dbReference type="GO" id="GO:0016787">
    <property type="term" value="F:hydrolase activity"/>
    <property type="evidence" value="ECO:0007669"/>
    <property type="project" value="UniProtKB-KW"/>
</dbReference>
<dbReference type="SUPFAM" id="SSF109604">
    <property type="entry name" value="HD-domain/PDEase-like"/>
    <property type="match status" value="1"/>
</dbReference>
<dbReference type="EMBL" id="BAVS01000007">
    <property type="protein sequence ID" value="GAE92873.1"/>
    <property type="molecule type" value="Genomic_DNA"/>
</dbReference>
<feature type="domain" description="HD-GYP" evidence="1">
    <location>
        <begin position="113"/>
        <end position="309"/>
    </location>
</feature>
<dbReference type="CDD" id="cd00077">
    <property type="entry name" value="HDc"/>
    <property type="match status" value="1"/>
</dbReference>
<dbReference type="Gene3D" id="1.10.3210.10">
    <property type="entry name" value="Hypothetical protein af1432"/>
    <property type="match status" value="1"/>
</dbReference>
<dbReference type="PROSITE" id="PS51832">
    <property type="entry name" value="HD_GYP"/>
    <property type="match status" value="1"/>
</dbReference>
<dbReference type="InterPro" id="IPR003607">
    <property type="entry name" value="HD/PDEase_dom"/>
</dbReference>
<dbReference type="OrthoDB" id="9759601at2"/>
<dbReference type="SMART" id="SM00471">
    <property type="entry name" value="HDc"/>
    <property type="match status" value="1"/>
</dbReference>
<protein>
    <submittedName>
        <fullName evidence="2">Metal-dependent phosphohydrolase</fullName>
    </submittedName>
</protein>
<evidence type="ECO:0000259" key="1">
    <source>
        <dbReference type="PROSITE" id="PS51832"/>
    </source>
</evidence>
<dbReference type="STRING" id="1298598.JCM21714_1894"/>
<organism evidence="2 3">
    <name type="scientific">Gracilibacillus boraciitolerans JCM 21714</name>
    <dbReference type="NCBI Taxonomy" id="1298598"/>
    <lineage>
        <taxon>Bacteria</taxon>
        <taxon>Bacillati</taxon>
        <taxon>Bacillota</taxon>
        <taxon>Bacilli</taxon>
        <taxon>Bacillales</taxon>
        <taxon>Bacillaceae</taxon>
        <taxon>Gracilibacillus</taxon>
    </lineage>
</organism>
<name>W4VJ78_9BACI</name>
<proteinExistence type="predicted"/>
<dbReference type="InterPro" id="IPR037522">
    <property type="entry name" value="HD_GYP_dom"/>
</dbReference>
<dbReference type="AlphaFoldDB" id="W4VJ78"/>
<comment type="caution">
    <text evidence="2">The sequence shown here is derived from an EMBL/GenBank/DDBJ whole genome shotgun (WGS) entry which is preliminary data.</text>
</comment>
<dbReference type="PANTHER" id="PTHR43155:SF2">
    <property type="entry name" value="CYCLIC DI-GMP PHOSPHODIESTERASE PA4108"/>
    <property type="match status" value="1"/>
</dbReference>
<dbReference type="eggNOG" id="COG2206">
    <property type="taxonomic scope" value="Bacteria"/>
</dbReference>
<keyword evidence="2" id="KW-0378">Hydrolase</keyword>
<dbReference type="InterPro" id="IPR006675">
    <property type="entry name" value="HDIG_dom"/>
</dbReference>
<reference evidence="2 3" key="1">
    <citation type="journal article" date="2014" name="Genome Announc.">
        <title>Draft Genome Sequence of the Boron-Tolerant and Moderately Halotolerant Bacterium Gracilibacillus boraciitolerans JCM 21714T.</title>
        <authorList>
            <person name="Ahmed I."/>
            <person name="Oshima K."/>
            <person name="Suda W."/>
            <person name="Kitamura K."/>
            <person name="Iida T."/>
            <person name="Ohmori Y."/>
            <person name="Fujiwara T."/>
            <person name="Hattori M."/>
            <person name="Ohkuma M."/>
        </authorList>
    </citation>
    <scope>NUCLEOTIDE SEQUENCE [LARGE SCALE GENOMIC DNA]</scope>
    <source>
        <strain evidence="2 3">JCM 21714</strain>
    </source>
</reference>